<protein>
    <submittedName>
        <fullName evidence="1">Uncharacterized protein</fullName>
    </submittedName>
</protein>
<dbReference type="AlphaFoldDB" id="A0A396JM56"/>
<organism evidence="1">
    <name type="scientific">Medicago truncatula</name>
    <name type="common">Barrel medic</name>
    <name type="synonym">Medicago tribuloides</name>
    <dbReference type="NCBI Taxonomy" id="3880"/>
    <lineage>
        <taxon>Eukaryota</taxon>
        <taxon>Viridiplantae</taxon>
        <taxon>Streptophyta</taxon>
        <taxon>Embryophyta</taxon>
        <taxon>Tracheophyta</taxon>
        <taxon>Spermatophyta</taxon>
        <taxon>Magnoliopsida</taxon>
        <taxon>eudicotyledons</taxon>
        <taxon>Gunneridae</taxon>
        <taxon>Pentapetalae</taxon>
        <taxon>rosids</taxon>
        <taxon>fabids</taxon>
        <taxon>Fabales</taxon>
        <taxon>Fabaceae</taxon>
        <taxon>Papilionoideae</taxon>
        <taxon>50 kb inversion clade</taxon>
        <taxon>NPAAA clade</taxon>
        <taxon>Hologalegina</taxon>
        <taxon>IRL clade</taxon>
        <taxon>Trifolieae</taxon>
        <taxon>Medicago</taxon>
    </lineage>
</organism>
<dbReference type="EMBL" id="PSQE01000001">
    <property type="protein sequence ID" value="RHN78462.1"/>
    <property type="molecule type" value="Genomic_DNA"/>
</dbReference>
<proteinExistence type="predicted"/>
<accession>A0A396JM56</accession>
<comment type="caution">
    <text evidence="1">The sequence shown here is derived from an EMBL/GenBank/DDBJ whole genome shotgun (WGS) entry which is preliminary data.</text>
</comment>
<name>A0A396JM56_MEDTR</name>
<dbReference type="Proteomes" id="UP000265566">
    <property type="component" value="Chromosome 1"/>
</dbReference>
<sequence length="74" mass="8720">MLKEKLKNIKGCLKLWHQQHFQNFDGNISEVKDRISTLDTRGEDFDLMAKELKDLYSLTSNLFTLCKLNSSKLW</sequence>
<dbReference type="Gramene" id="rna2030">
    <property type="protein sequence ID" value="RHN78462.1"/>
    <property type="gene ID" value="gene2030"/>
</dbReference>
<evidence type="ECO:0000313" key="1">
    <source>
        <dbReference type="EMBL" id="RHN78462.1"/>
    </source>
</evidence>
<gene>
    <name evidence="1" type="ORF">MtrunA17_Chr1g0165851</name>
</gene>
<reference evidence="1" key="1">
    <citation type="journal article" date="2018" name="Nat. Plants">
        <title>Whole-genome landscape of Medicago truncatula symbiotic genes.</title>
        <authorList>
            <person name="Pecrix Y."/>
            <person name="Gamas P."/>
            <person name="Carrere S."/>
        </authorList>
    </citation>
    <scope>NUCLEOTIDE SEQUENCE</scope>
    <source>
        <tissue evidence="1">Leaves</tissue>
    </source>
</reference>